<organism evidence="2">
    <name type="scientific">Lygus hesperus</name>
    <name type="common">Western plant bug</name>
    <dbReference type="NCBI Taxonomy" id="30085"/>
    <lineage>
        <taxon>Eukaryota</taxon>
        <taxon>Metazoa</taxon>
        <taxon>Ecdysozoa</taxon>
        <taxon>Arthropoda</taxon>
        <taxon>Hexapoda</taxon>
        <taxon>Insecta</taxon>
        <taxon>Pterygota</taxon>
        <taxon>Neoptera</taxon>
        <taxon>Paraneoptera</taxon>
        <taxon>Hemiptera</taxon>
        <taxon>Heteroptera</taxon>
        <taxon>Panheteroptera</taxon>
        <taxon>Cimicomorpha</taxon>
        <taxon>Miridae</taxon>
        <taxon>Mirini</taxon>
        <taxon>Lygus</taxon>
    </lineage>
</organism>
<dbReference type="PANTHER" id="PTHR12661:SF5">
    <property type="entry name" value="SUPPRESSOR OF SWI4 1 HOMOLOG"/>
    <property type="match status" value="1"/>
</dbReference>
<dbReference type="PANTHER" id="PTHR12661">
    <property type="entry name" value="PETER PAN-RELATED"/>
    <property type="match status" value="1"/>
</dbReference>
<dbReference type="GO" id="GO:0019843">
    <property type="term" value="F:rRNA binding"/>
    <property type="evidence" value="ECO:0007669"/>
    <property type="project" value="TreeGrafter"/>
</dbReference>
<evidence type="ECO:0000313" key="2">
    <source>
        <dbReference type="EMBL" id="JAG29033.1"/>
    </source>
</evidence>
<feature type="compositionally biased region" description="Polar residues" evidence="1">
    <location>
        <begin position="132"/>
        <end position="153"/>
    </location>
</feature>
<name>A0A0A9YD49_LYGHE</name>
<dbReference type="InterPro" id="IPR045112">
    <property type="entry name" value="PPAN-like"/>
</dbReference>
<dbReference type="EMBL" id="GBHO01014571">
    <property type="protein sequence ID" value="JAG29033.1"/>
    <property type="molecule type" value="Transcribed_RNA"/>
</dbReference>
<reference evidence="2" key="1">
    <citation type="journal article" date="2014" name="PLoS ONE">
        <title>Transcriptome-Based Identification of ABC Transporters in the Western Tarnished Plant Bug Lygus hesperus.</title>
        <authorList>
            <person name="Hull J.J."/>
            <person name="Chaney K."/>
            <person name="Geib S.M."/>
            <person name="Fabrick J.A."/>
            <person name="Brent C.S."/>
            <person name="Walsh D."/>
            <person name="Lavine L.C."/>
        </authorList>
    </citation>
    <scope>NUCLEOTIDE SEQUENCE</scope>
</reference>
<evidence type="ECO:0000256" key="1">
    <source>
        <dbReference type="SAM" id="MobiDB-lite"/>
    </source>
</evidence>
<reference evidence="2" key="2">
    <citation type="submission" date="2014-07" db="EMBL/GenBank/DDBJ databases">
        <authorList>
            <person name="Hull J."/>
        </authorList>
    </citation>
    <scope>NUCLEOTIDE SEQUENCE</scope>
</reference>
<sequence length="153" mass="17216">AISIIPVELSKNIRKVIKKNVPKNLNKYNDISEWVNNPTLSDSEAEIPEDAKFLSEHLHIPLNFAVKLKETGPRMTLQLYKILENVCDGKVLYHNYITKSPEQVEQLKDRASTRYTSKIKHTGSMDRERGSDCSSDDNSTGSSCTDSSATMDV</sequence>
<dbReference type="GO" id="GO:0030687">
    <property type="term" value="C:preribosome, large subunit precursor"/>
    <property type="evidence" value="ECO:0007669"/>
    <property type="project" value="TreeGrafter"/>
</dbReference>
<dbReference type="GO" id="GO:0000027">
    <property type="term" value="P:ribosomal large subunit assembly"/>
    <property type="evidence" value="ECO:0007669"/>
    <property type="project" value="TreeGrafter"/>
</dbReference>
<feature type="region of interest" description="Disordered" evidence="1">
    <location>
        <begin position="109"/>
        <end position="153"/>
    </location>
</feature>
<protein>
    <submittedName>
        <fullName evidence="2">Protein Peter pan</fullName>
    </submittedName>
</protein>
<gene>
    <name evidence="2" type="primary">ppan_0</name>
    <name evidence="2" type="ORF">CM83_9140</name>
</gene>
<dbReference type="AlphaFoldDB" id="A0A0A9YD49"/>
<feature type="non-terminal residue" evidence="2">
    <location>
        <position position="1"/>
    </location>
</feature>
<accession>A0A0A9YD49</accession>
<proteinExistence type="predicted"/>